<evidence type="ECO:0000313" key="1">
    <source>
        <dbReference type="EMBL" id="KAJ0092648.1"/>
    </source>
</evidence>
<sequence length="51" mass="5642">MVMVVVQIGYSIMNILNKLTVNDGMNLTILVAYRMVFAAAFIAPLALIVER</sequence>
<protein>
    <submittedName>
        <fullName evidence="1">Uncharacterized protein</fullName>
    </submittedName>
</protein>
<comment type="caution">
    <text evidence="1">The sequence shown here is derived from an EMBL/GenBank/DDBJ whole genome shotgun (WGS) entry which is preliminary data.</text>
</comment>
<proteinExistence type="predicted"/>
<gene>
    <name evidence="1" type="ORF">Patl1_26675</name>
</gene>
<dbReference type="Proteomes" id="UP001164250">
    <property type="component" value="Chromosome 7"/>
</dbReference>
<evidence type="ECO:0000313" key="2">
    <source>
        <dbReference type="Proteomes" id="UP001164250"/>
    </source>
</evidence>
<reference evidence="2" key="1">
    <citation type="journal article" date="2023" name="G3 (Bethesda)">
        <title>Genome assembly and association tests identify interacting loci associated with vigor, precocity, and sex in interspecific pistachio rootstocks.</title>
        <authorList>
            <person name="Palmer W."/>
            <person name="Jacygrad E."/>
            <person name="Sagayaradj S."/>
            <person name="Cavanaugh K."/>
            <person name="Han R."/>
            <person name="Bertier L."/>
            <person name="Beede B."/>
            <person name="Kafkas S."/>
            <person name="Golino D."/>
            <person name="Preece J."/>
            <person name="Michelmore R."/>
        </authorList>
    </citation>
    <scope>NUCLEOTIDE SEQUENCE [LARGE SCALE GENOMIC DNA]</scope>
</reference>
<name>A0ACC1B1I2_9ROSI</name>
<accession>A0ACC1B1I2</accession>
<dbReference type="EMBL" id="CM047903">
    <property type="protein sequence ID" value="KAJ0092648.1"/>
    <property type="molecule type" value="Genomic_DNA"/>
</dbReference>
<keyword evidence="2" id="KW-1185">Reference proteome</keyword>
<organism evidence="1 2">
    <name type="scientific">Pistacia atlantica</name>
    <dbReference type="NCBI Taxonomy" id="434234"/>
    <lineage>
        <taxon>Eukaryota</taxon>
        <taxon>Viridiplantae</taxon>
        <taxon>Streptophyta</taxon>
        <taxon>Embryophyta</taxon>
        <taxon>Tracheophyta</taxon>
        <taxon>Spermatophyta</taxon>
        <taxon>Magnoliopsida</taxon>
        <taxon>eudicotyledons</taxon>
        <taxon>Gunneridae</taxon>
        <taxon>Pentapetalae</taxon>
        <taxon>rosids</taxon>
        <taxon>malvids</taxon>
        <taxon>Sapindales</taxon>
        <taxon>Anacardiaceae</taxon>
        <taxon>Pistacia</taxon>
    </lineage>
</organism>